<dbReference type="EMBL" id="HG994372">
    <property type="protein sequence ID" value="CAF2116227.1"/>
    <property type="molecule type" value="Genomic_DNA"/>
</dbReference>
<reference evidence="2" key="2">
    <citation type="submission" date="2014-06" db="EMBL/GenBank/DDBJ databases">
        <authorList>
            <person name="Genoscope - CEA"/>
        </authorList>
    </citation>
    <scope>NUCLEOTIDE SEQUENCE</scope>
</reference>
<dbReference type="EMBL" id="LK032134">
    <property type="protein sequence ID" value="CDY22697.1"/>
    <property type="molecule type" value="Genomic_DNA"/>
</dbReference>
<evidence type="ECO:0000313" key="2">
    <source>
        <dbReference type="EMBL" id="CDY22697.1"/>
    </source>
</evidence>
<proteinExistence type="predicted"/>
<dbReference type="Proteomes" id="UP001295469">
    <property type="component" value="Chromosome C08"/>
</dbReference>
<dbReference type="AlphaFoldDB" id="A0A078GCB8"/>
<dbReference type="PaxDb" id="3708-A0A078GCB8"/>
<protein>
    <submittedName>
        <fullName evidence="1">(rape) hypothetical protein</fullName>
    </submittedName>
    <submittedName>
        <fullName evidence="2">BnaC08g43310D protein</fullName>
    </submittedName>
</protein>
<dbReference type="Proteomes" id="UP000028999">
    <property type="component" value="Unassembled WGS sequence"/>
</dbReference>
<reference evidence="2 3" key="1">
    <citation type="journal article" date="2014" name="Science">
        <title>Plant genetics. Early allopolyploid evolution in the post-Neolithic Brassica napus oilseed genome.</title>
        <authorList>
            <person name="Chalhoub B."/>
            <person name="Denoeud F."/>
            <person name="Liu S."/>
            <person name="Parkin I.A."/>
            <person name="Tang H."/>
            <person name="Wang X."/>
            <person name="Chiquet J."/>
            <person name="Belcram H."/>
            <person name="Tong C."/>
            <person name="Samans B."/>
            <person name="Correa M."/>
            <person name="Da Silva C."/>
            <person name="Just J."/>
            <person name="Falentin C."/>
            <person name="Koh C.S."/>
            <person name="Le Clainche I."/>
            <person name="Bernard M."/>
            <person name="Bento P."/>
            <person name="Noel B."/>
            <person name="Labadie K."/>
            <person name="Alberti A."/>
            <person name="Charles M."/>
            <person name="Arnaud D."/>
            <person name="Guo H."/>
            <person name="Daviaud C."/>
            <person name="Alamery S."/>
            <person name="Jabbari K."/>
            <person name="Zhao M."/>
            <person name="Edger P.P."/>
            <person name="Chelaifa H."/>
            <person name="Tack D."/>
            <person name="Lassalle G."/>
            <person name="Mestiri I."/>
            <person name="Schnel N."/>
            <person name="Le Paslier M.C."/>
            <person name="Fan G."/>
            <person name="Renault V."/>
            <person name="Bayer P.E."/>
            <person name="Golicz A.A."/>
            <person name="Manoli S."/>
            <person name="Lee T.H."/>
            <person name="Thi V.H."/>
            <person name="Chalabi S."/>
            <person name="Hu Q."/>
            <person name="Fan C."/>
            <person name="Tollenaere R."/>
            <person name="Lu Y."/>
            <person name="Battail C."/>
            <person name="Shen J."/>
            <person name="Sidebottom C.H."/>
            <person name="Wang X."/>
            <person name="Canaguier A."/>
            <person name="Chauveau A."/>
            <person name="Berard A."/>
            <person name="Deniot G."/>
            <person name="Guan M."/>
            <person name="Liu Z."/>
            <person name="Sun F."/>
            <person name="Lim Y.P."/>
            <person name="Lyons E."/>
            <person name="Town C.D."/>
            <person name="Bancroft I."/>
            <person name="Wang X."/>
            <person name="Meng J."/>
            <person name="Ma J."/>
            <person name="Pires J.C."/>
            <person name="King G.J."/>
            <person name="Brunel D."/>
            <person name="Delourme R."/>
            <person name="Renard M."/>
            <person name="Aury J.M."/>
            <person name="Adams K.L."/>
            <person name="Batley J."/>
            <person name="Snowdon R.J."/>
            <person name="Tost J."/>
            <person name="Edwards D."/>
            <person name="Zhou Y."/>
            <person name="Hua W."/>
            <person name="Sharpe A.G."/>
            <person name="Paterson A.H."/>
            <person name="Guan C."/>
            <person name="Wincker P."/>
        </authorList>
    </citation>
    <scope>NUCLEOTIDE SEQUENCE [LARGE SCALE GENOMIC DNA]</scope>
    <source>
        <strain evidence="3">cv. Darmor-bzh</strain>
    </source>
</reference>
<dbReference type="Gramene" id="CDY22697">
    <property type="protein sequence ID" value="CDY22697"/>
    <property type="gene ID" value="GSBRNA2T00019370001"/>
</dbReference>
<accession>A0A078GCB8</accession>
<keyword evidence="3" id="KW-1185">Reference proteome</keyword>
<evidence type="ECO:0000313" key="3">
    <source>
        <dbReference type="Proteomes" id="UP000028999"/>
    </source>
</evidence>
<evidence type="ECO:0000313" key="1">
    <source>
        <dbReference type="EMBL" id="CAF2116227.1"/>
    </source>
</evidence>
<organism evidence="2 3">
    <name type="scientific">Brassica napus</name>
    <name type="common">Rape</name>
    <dbReference type="NCBI Taxonomy" id="3708"/>
    <lineage>
        <taxon>Eukaryota</taxon>
        <taxon>Viridiplantae</taxon>
        <taxon>Streptophyta</taxon>
        <taxon>Embryophyta</taxon>
        <taxon>Tracheophyta</taxon>
        <taxon>Spermatophyta</taxon>
        <taxon>Magnoliopsida</taxon>
        <taxon>eudicotyledons</taxon>
        <taxon>Gunneridae</taxon>
        <taxon>Pentapetalae</taxon>
        <taxon>rosids</taxon>
        <taxon>malvids</taxon>
        <taxon>Brassicales</taxon>
        <taxon>Brassicaceae</taxon>
        <taxon>Brassiceae</taxon>
        <taxon>Brassica</taxon>
    </lineage>
</organism>
<reference evidence="1" key="3">
    <citation type="submission" date="2021-01" db="EMBL/GenBank/DDBJ databases">
        <authorList>
            <consortium name="Genoscope - CEA"/>
            <person name="William W."/>
        </authorList>
    </citation>
    <scope>NUCLEOTIDE SEQUENCE</scope>
</reference>
<sequence>MTRRSSTNRLIRHSNKNIYQEKHCQRFRNCPVWEKYTMDQCGCQDLPFQIGQHLDLSPCPSIYQVCLLLCPIVAVGDPL</sequence>
<name>A0A078GCB8_BRANA</name>
<gene>
    <name evidence="2" type="primary">BnaC08g43310D</name>
    <name evidence="1" type="ORF">DARMORV10_C08P50130.1</name>
    <name evidence="2" type="ORF">GSBRNA2T00019370001</name>
</gene>